<evidence type="ECO:0000313" key="12">
    <source>
        <dbReference type="EMBL" id="KUL02456.1"/>
    </source>
</evidence>
<dbReference type="NCBIfam" id="TIGR03257">
    <property type="entry name" value="met_CoM_red_bet"/>
    <property type="match status" value="1"/>
</dbReference>
<dbReference type="Pfam" id="PF02783">
    <property type="entry name" value="MCR_beta_N"/>
    <property type="match status" value="1"/>
</dbReference>
<evidence type="ECO:0000259" key="10">
    <source>
        <dbReference type="Pfam" id="PF02241"/>
    </source>
</evidence>
<dbReference type="UniPathway" id="UPA00646">
    <property type="reaction ID" value="UER00699"/>
</dbReference>
<protein>
    <recommendedName>
        <fullName evidence="5">coenzyme-B sulfoethylthiotransferase</fullName>
        <ecNumber evidence="5">2.8.4.1</ecNumber>
    </recommendedName>
    <alternativeName>
        <fullName evidence="8">Coenzyme-B sulfoethylthiotransferase beta</fullName>
    </alternativeName>
</protein>
<sequence>MAKYTETIDLYSDDGKLLKSGVTLDRISPLVNPATGKIIDLTKRTINVNLGGIQDALKAGKLGKGKIKGRELDLPIMENKDAIVARIKEMIQVEEGDDTEIMEFNGGKLQLVKVPTKRLVNASTYDAAITSVAAATTFAIVDQFNIDAFNASTVKAACWGGYPHTQDMEGALVTSILTIPQNNEGIGYALRNIPVNHTVMMTGRNALQGAALASTLETAGIFEMGSAVGPFERAMLLAYAYQGLNANNMVYDLVKANGQTGTIGTVVQSLVERAIEDKVIAPGKKGGYFQFYDTKDPMLWNAYAAAGTMAATIVNCGAGRFAQAVSATLLYFNDLLEHETGLPSTDYGRVMGTAVGFSFFSHSIYGGGGPGIFNGNHVVTRHANGVAIPCVVAAAALDAGTQMFSPESTSKIFADTYGKIDVFNKPIDQIANGA</sequence>
<feature type="domain" description="Methyl-coenzyme M reductase beta subunit N-terminal" evidence="11">
    <location>
        <begin position="7"/>
        <end position="185"/>
    </location>
</feature>
<evidence type="ECO:0000256" key="1">
    <source>
        <dbReference type="ARBA" id="ARBA00001952"/>
    </source>
</evidence>
<proteinExistence type="inferred from homology"/>
<dbReference type="GO" id="GO:0050524">
    <property type="term" value="F:coenzyme-B sulfoethylthiotransferase activity"/>
    <property type="evidence" value="ECO:0007669"/>
    <property type="project" value="UniProtKB-EC"/>
</dbReference>
<evidence type="ECO:0000313" key="13">
    <source>
        <dbReference type="Proteomes" id="UP000054598"/>
    </source>
</evidence>
<dbReference type="Pfam" id="PF02241">
    <property type="entry name" value="MCR_beta"/>
    <property type="match status" value="1"/>
</dbReference>
<dbReference type="GO" id="GO:0015948">
    <property type="term" value="P:methanogenesis"/>
    <property type="evidence" value="ECO:0007669"/>
    <property type="project" value="UniProtKB-KW"/>
</dbReference>
<accession>A0A101IW50</accession>
<dbReference type="AlphaFoldDB" id="A0A101IW50"/>
<reference evidence="13" key="1">
    <citation type="journal article" date="2015" name="MBio">
        <title>Genome-Resolved Metagenomic Analysis Reveals Roles for Candidate Phyla and Other Microbial Community Members in Biogeochemical Transformations in Oil Reservoirs.</title>
        <authorList>
            <person name="Hu P."/>
            <person name="Tom L."/>
            <person name="Singh A."/>
            <person name="Thomas B.C."/>
            <person name="Baker B.J."/>
            <person name="Piceno Y.M."/>
            <person name="Andersen G.L."/>
            <person name="Banfield J.F."/>
        </authorList>
    </citation>
    <scope>NUCLEOTIDE SEQUENCE [LARGE SCALE GENOMIC DNA]</scope>
</reference>
<organism evidence="12 13">
    <name type="scientific">Methanoculleus marisnigri</name>
    <dbReference type="NCBI Taxonomy" id="2198"/>
    <lineage>
        <taxon>Archaea</taxon>
        <taxon>Methanobacteriati</taxon>
        <taxon>Methanobacteriota</taxon>
        <taxon>Stenosarchaea group</taxon>
        <taxon>Methanomicrobia</taxon>
        <taxon>Methanomicrobiales</taxon>
        <taxon>Methanomicrobiaceae</taxon>
        <taxon>Methanoculleus</taxon>
    </lineage>
</organism>
<dbReference type="SUPFAM" id="SSF55088">
    <property type="entry name" value="Methyl-coenzyme M reductase subunits"/>
    <property type="match status" value="1"/>
</dbReference>
<dbReference type="InterPro" id="IPR009024">
    <property type="entry name" value="Me_CoM_Rdtase_Fd-like_fold"/>
</dbReference>
<keyword evidence="6" id="KW-0808">Transferase</keyword>
<dbReference type="Proteomes" id="UP000054598">
    <property type="component" value="Unassembled WGS sequence"/>
</dbReference>
<name>A0A101IW50_9EURY</name>
<dbReference type="PATRIC" id="fig|2198.3.peg.524"/>
<evidence type="ECO:0000256" key="8">
    <source>
        <dbReference type="ARBA" id="ARBA00032164"/>
    </source>
</evidence>
<feature type="domain" description="Methyl-coenzyme M reductase beta subunit C-terminal" evidence="10">
    <location>
        <begin position="187"/>
        <end position="434"/>
    </location>
</feature>
<evidence type="ECO:0000256" key="9">
    <source>
        <dbReference type="ARBA" id="ARBA00047772"/>
    </source>
</evidence>
<dbReference type="EC" id="2.8.4.1" evidence="5"/>
<keyword evidence="7" id="KW-0484">Methanogenesis</keyword>
<evidence type="ECO:0000256" key="3">
    <source>
        <dbReference type="ARBA" id="ARBA00010675"/>
    </source>
</evidence>
<evidence type="ECO:0000256" key="2">
    <source>
        <dbReference type="ARBA" id="ARBA00005149"/>
    </source>
</evidence>
<dbReference type="InterPro" id="IPR022680">
    <property type="entry name" value="Me_CoM_Rdtase_bsu_N"/>
</dbReference>
<comment type="catalytic activity">
    <reaction evidence="9">
        <text>coenzyme B + methyl-coenzyme M = methane + coenzyme M-coenzyme B heterodisulfide</text>
        <dbReference type="Rhea" id="RHEA:12532"/>
        <dbReference type="ChEBI" id="CHEBI:16183"/>
        <dbReference type="ChEBI" id="CHEBI:58286"/>
        <dbReference type="ChEBI" id="CHEBI:58411"/>
        <dbReference type="ChEBI" id="CHEBI:58596"/>
        <dbReference type="EC" id="2.8.4.1"/>
    </reaction>
    <physiologicalReaction direction="left-to-right" evidence="9">
        <dbReference type="Rhea" id="RHEA:12533"/>
    </physiologicalReaction>
</comment>
<dbReference type="InterPro" id="IPR015823">
    <property type="entry name" value="Me_CoM_Rdtase_asu_N_sub2"/>
</dbReference>
<evidence type="ECO:0000259" key="11">
    <source>
        <dbReference type="Pfam" id="PF02783"/>
    </source>
</evidence>
<gene>
    <name evidence="12" type="ORF">XE10_0695</name>
</gene>
<dbReference type="InterPro" id="IPR008924">
    <property type="entry name" value="Me_CoM_Rdtase_asu/bsu_C"/>
</dbReference>
<comment type="pathway">
    <text evidence="2">One-carbon metabolism; methyl-coenzyme M reduction; methane from methyl-coenzyme M: step 1/1.</text>
</comment>
<comment type="cofactor">
    <cofactor evidence="1">
        <name>coenzyme F430</name>
        <dbReference type="ChEBI" id="CHEBI:60540"/>
    </cofactor>
</comment>
<comment type="subunit">
    <text evidence="4">MCR is a hexamer of two alpha, two beta, and two gamma chains, forming a dimer of heterotrimers.</text>
</comment>
<evidence type="ECO:0000256" key="5">
    <source>
        <dbReference type="ARBA" id="ARBA00013271"/>
    </source>
</evidence>
<evidence type="ECO:0000256" key="4">
    <source>
        <dbReference type="ARBA" id="ARBA00011155"/>
    </source>
</evidence>
<dbReference type="Gene3D" id="1.20.840.10">
    <property type="entry name" value="Methyl-coenzyme M reductase, alpha/beta subunit, C-terminal"/>
    <property type="match status" value="1"/>
</dbReference>
<dbReference type="Gene3D" id="3.30.70.470">
    <property type="match status" value="1"/>
</dbReference>
<evidence type="ECO:0000256" key="6">
    <source>
        <dbReference type="ARBA" id="ARBA00022679"/>
    </source>
</evidence>
<dbReference type="InterPro" id="IPR022679">
    <property type="entry name" value="Me_CoM_Rdtase_bsu_C"/>
</dbReference>
<dbReference type="SUPFAM" id="SSF48081">
    <property type="entry name" value="Methyl-coenzyme M reductase alpha and beta chain C-terminal domain"/>
    <property type="match status" value="1"/>
</dbReference>
<dbReference type="InterPro" id="IPR003179">
    <property type="entry name" value="Me_CoM_Rdtase_bsu"/>
</dbReference>
<comment type="caution">
    <text evidence="12">The sequence shown here is derived from an EMBL/GenBank/DDBJ whole genome shotgun (WGS) entry which is preliminary data.</text>
</comment>
<comment type="similarity">
    <text evidence="3">Belongs to the methyl-coenzyme M reductase beta subunit family.</text>
</comment>
<evidence type="ECO:0000256" key="7">
    <source>
        <dbReference type="ARBA" id="ARBA00022994"/>
    </source>
</evidence>
<dbReference type="EMBL" id="LGHE01000059">
    <property type="protein sequence ID" value="KUL02456.1"/>
    <property type="molecule type" value="Genomic_DNA"/>
</dbReference>